<proteinExistence type="predicted"/>
<evidence type="ECO:0000313" key="3">
    <source>
        <dbReference type="Proteomes" id="UP000244441"/>
    </source>
</evidence>
<accession>A0A2S0VRS6</accession>
<evidence type="ECO:0000259" key="1">
    <source>
        <dbReference type="PROSITE" id="PS50056"/>
    </source>
</evidence>
<gene>
    <name evidence="2" type="ORF">C2869_10970</name>
</gene>
<dbReference type="Proteomes" id="UP000244441">
    <property type="component" value="Chromosome"/>
</dbReference>
<dbReference type="AlphaFoldDB" id="A0A2S0VRS6"/>
<dbReference type="Pfam" id="PF22785">
    <property type="entry name" value="Tc-R-P"/>
    <property type="match status" value="1"/>
</dbReference>
<dbReference type="InterPro" id="IPR000387">
    <property type="entry name" value="Tyr_Pase_dom"/>
</dbReference>
<dbReference type="PROSITE" id="PS00383">
    <property type="entry name" value="TYR_PHOSPHATASE_1"/>
    <property type="match status" value="1"/>
</dbReference>
<name>A0A2S0VRS6_9ALTE</name>
<dbReference type="InterPro" id="IPR029021">
    <property type="entry name" value="Prot-tyrosine_phosphatase-like"/>
</dbReference>
<dbReference type="EMBL" id="CP026604">
    <property type="protein sequence ID" value="AWB66925.1"/>
    <property type="molecule type" value="Genomic_DNA"/>
</dbReference>
<protein>
    <submittedName>
        <fullName evidence="2">Phosphatase</fullName>
    </submittedName>
</protein>
<dbReference type="FunFam" id="3.90.190.10:FF:000157">
    <property type="entry name" value="Protein-tyrosine phosphatase"/>
    <property type="match status" value="1"/>
</dbReference>
<reference evidence="2 3" key="1">
    <citation type="submission" date="2018-01" db="EMBL/GenBank/DDBJ databases">
        <title>Genome sequence of a Cantenovulum-like bacteria.</title>
        <authorList>
            <person name="Tan W.R."/>
            <person name="Lau N.-S."/>
            <person name="Go F."/>
            <person name="Amirul A.-A.A."/>
        </authorList>
    </citation>
    <scope>NUCLEOTIDE SEQUENCE [LARGE SCALE GENOMIC DNA]</scope>
    <source>
        <strain evidence="2 3">CCB-QB4</strain>
    </source>
</reference>
<dbReference type="PROSITE" id="PS50056">
    <property type="entry name" value="TYR_PHOSPHATASE_2"/>
    <property type="match status" value="1"/>
</dbReference>
<dbReference type="KEGG" id="cate:C2869_10970"/>
<dbReference type="SUPFAM" id="SSF52799">
    <property type="entry name" value="(Phosphotyrosine protein) phosphatases II"/>
    <property type="match status" value="1"/>
</dbReference>
<dbReference type="InterPro" id="IPR016130">
    <property type="entry name" value="Tyr_Pase_AS"/>
</dbReference>
<evidence type="ECO:0000313" key="2">
    <source>
        <dbReference type="EMBL" id="AWB66925.1"/>
    </source>
</evidence>
<feature type="domain" description="Tyrosine specific protein phosphatases" evidence="1">
    <location>
        <begin position="107"/>
        <end position="155"/>
    </location>
</feature>
<dbReference type="Gene3D" id="3.90.190.10">
    <property type="entry name" value="Protein tyrosine phosphatase superfamily"/>
    <property type="match status" value="1"/>
</dbReference>
<sequence>MHPTDKLPLENGAAIYLTPCPGTKGLALRETIKQFAEQGIKGLVSLTPKPEMAKLGVADMPQICSELGIAWFYAPIDDHQAPSNEFDIEWPSQKDQVHAILDKQQGVALHCMGGQGRTGTIAAQLLIERGRDYEQARAEVKAVKPGALTIEKQTDYLKALAAK</sequence>
<organism evidence="2 3">
    <name type="scientific">Saccharobesus litoralis</name>
    <dbReference type="NCBI Taxonomy" id="2172099"/>
    <lineage>
        <taxon>Bacteria</taxon>
        <taxon>Pseudomonadati</taxon>
        <taxon>Pseudomonadota</taxon>
        <taxon>Gammaproteobacteria</taxon>
        <taxon>Alteromonadales</taxon>
        <taxon>Alteromonadaceae</taxon>
        <taxon>Saccharobesus</taxon>
    </lineage>
</organism>
<keyword evidence="3" id="KW-1185">Reference proteome</keyword>